<dbReference type="KEGG" id="bic:LMTR13_11415"/>
<dbReference type="RefSeq" id="WP_065727964.1">
    <property type="nucleotide sequence ID" value="NZ_CP016428.1"/>
</dbReference>
<reference evidence="2 3" key="1">
    <citation type="submission" date="2016-07" db="EMBL/GenBank/DDBJ databases">
        <title>Complete genome sequence of Bradyrhizobium icense LMTR 13T, a potential inoculant strain isolated from lima bean (Phaseolus lunatus) in Peru.</title>
        <authorList>
            <person name="Ormeno-Orrillo E."/>
            <person name="Duran D."/>
            <person name="Rogel M.A."/>
            <person name="Rey L."/>
            <person name="Imperial J."/>
            <person name="Ruiz-Argueso T."/>
            <person name="Martinez-Romero E."/>
        </authorList>
    </citation>
    <scope>NUCLEOTIDE SEQUENCE [LARGE SCALE GENOMIC DNA]</scope>
    <source>
        <strain evidence="2 3">LMTR 13</strain>
    </source>
</reference>
<proteinExistence type="predicted"/>
<dbReference type="OrthoDB" id="8450344at2"/>
<feature type="compositionally biased region" description="Basic and acidic residues" evidence="1">
    <location>
        <begin position="1"/>
        <end position="10"/>
    </location>
</feature>
<accession>A0A1B1UD61</accession>
<dbReference type="STRING" id="1274631.LMTR13_11415"/>
<evidence type="ECO:0000313" key="3">
    <source>
        <dbReference type="Proteomes" id="UP000092839"/>
    </source>
</evidence>
<feature type="region of interest" description="Disordered" evidence="1">
    <location>
        <begin position="1"/>
        <end position="22"/>
    </location>
</feature>
<protein>
    <submittedName>
        <fullName evidence="2">Uncharacterized protein</fullName>
    </submittedName>
</protein>
<keyword evidence="3" id="KW-1185">Reference proteome</keyword>
<evidence type="ECO:0000256" key="1">
    <source>
        <dbReference type="SAM" id="MobiDB-lite"/>
    </source>
</evidence>
<sequence>MADEWAEFRMKSPAPPTGGDPWAEFRAPQVSVAEDVAKSAGIGVVKGGIGTIGAAGDVRELLSHGVDYAAQQFGIPAERAQAFKDAVYEGVRRAPGPGRVLAEAPSSGTIQKAVEGVTGDFYKPKTTAGEYAQTAGEFLPAAVGGPGGAIARGARVLVPAVTSETAGQATKGTAAEPVARFLGALAGGGVQVLASRPGSASRSIANQLPEGITEPMVVQADRLMQDAAGRGLQLSWPEALSQVAGRPVLTNMMRHLEASPQTEGQMAAFFGDRPAAVEGAVRQELGNVAPVNRNPSAIGPAVGREAEGTLEEVRGAINNAARPYYDSASTVLLSPQEMERVRALPGYAAARDAVRNDPQLNRYVADLPEESVGFLNEVKKQLDNAAQHAAEPLNTQGRNMQRAAGFGQDAAAVRNIASNVQTSTAYPTALAIESMGRERFLQPLLDGPLGKIAGRDTTTKNAIEALFPRNPLPNSEQEIATTVSALTRRNERAARDLVRAHAESTFNEAARDLQTGPNQASGAKFAVAIAGNPQQRVNLQAAVEALPNGQERWQGFNRLLDVLEATGTRQNVGSRTAYNQEINKAQGAGGLARDVGRIGANPTRLLQPLADKYDQWKLGRNLGQLATILTDPNAAGMLRAIARAPRDGRRSAELAIRLVTYAEASKPVENRSQQNGRQ</sequence>
<evidence type="ECO:0000313" key="2">
    <source>
        <dbReference type="EMBL" id="ANW00688.1"/>
    </source>
</evidence>
<dbReference type="EMBL" id="CP016428">
    <property type="protein sequence ID" value="ANW00688.1"/>
    <property type="molecule type" value="Genomic_DNA"/>
</dbReference>
<dbReference type="AlphaFoldDB" id="A0A1B1UD61"/>
<name>A0A1B1UD61_9BRAD</name>
<gene>
    <name evidence="2" type="ORF">LMTR13_11415</name>
</gene>
<organism evidence="2 3">
    <name type="scientific">Bradyrhizobium icense</name>
    <dbReference type="NCBI Taxonomy" id="1274631"/>
    <lineage>
        <taxon>Bacteria</taxon>
        <taxon>Pseudomonadati</taxon>
        <taxon>Pseudomonadota</taxon>
        <taxon>Alphaproteobacteria</taxon>
        <taxon>Hyphomicrobiales</taxon>
        <taxon>Nitrobacteraceae</taxon>
        <taxon>Bradyrhizobium</taxon>
    </lineage>
</organism>
<dbReference type="Proteomes" id="UP000092839">
    <property type="component" value="Chromosome"/>
</dbReference>